<dbReference type="AlphaFoldDB" id="A0A8J5IVA1"/>
<gene>
    <name evidence="2" type="ORF">JG688_00011045</name>
</gene>
<evidence type="ECO:0000259" key="1">
    <source>
        <dbReference type="Pfam" id="PF21056"/>
    </source>
</evidence>
<organism evidence="2 3">
    <name type="scientific">Phytophthora aleatoria</name>
    <dbReference type="NCBI Taxonomy" id="2496075"/>
    <lineage>
        <taxon>Eukaryota</taxon>
        <taxon>Sar</taxon>
        <taxon>Stramenopiles</taxon>
        <taxon>Oomycota</taxon>
        <taxon>Peronosporomycetes</taxon>
        <taxon>Peronosporales</taxon>
        <taxon>Peronosporaceae</taxon>
        <taxon>Phytophthora</taxon>
    </lineage>
</organism>
<name>A0A8J5IVA1_9STRA</name>
<feature type="domain" description="ZSWIM1/3 RNaseH-like" evidence="1">
    <location>
        <begin position="1"/>
        <end position="41"/>
    </location>
</feature>
<comment type="caution">
    <text evidence="2">The sequence shown here is derived from an EMBL/GenBank/DDBJ whole genome shotgun (WGS) entry which is preliminary data.</text>
</comment>
<keyword evidence="3" id="KW-1185">Reference proteome</keyword>
<protein>
    <recommendedName>
        <fullName evidence="1">ZSWIM1/3 RNaseH-like domain-containing protein</fullName>
    </recommendedName>
</protein>
<sequence length="82" mass="10286">MEHIFGFFKPKTTSWEKIKIVVIDKDFVEWRSLQHCFPQAKFFLCQFHATTYWRKLLRRQLFDLRIAQRERLQSMFMQMLKR</sequence>
<reference evidence="2" key="1">
    <citation type="submission" date="2021-01" db="EMBL/GenBank/DDBJ databases">
        <title>Phytophthora aleatoria, a newly-described species from Pinus radiata is distinct from Phytophthora cactorum isolates based on comparative genomics.</title>
        <authorList>
            <person name="Mcdougal R."/>
            <person name="Panda P."/>
            <person name="Williams N."/>
            <person name="Studholme D.J."/>
        </authorList>
    </citation>
    <scope>NUCLEOTIDE SEQUENCE</scope>
    <source>
        <strain evidence="2">NZFS 4037</strain>
    </source>
</reference>
<accession>A0A8J5IVA1</accession>
<dbReference type="EMBL" id="JAENGY010000741">
    <property type="protein sequence ID" value="KAG6957263.1"/>
    <property type="molecule type" value="Genomic_DNA"/>
</dbReference>
<dbReference type="InterPro" id="IPR048324">
    <property type="entry name" value="ZSWIM1-3_RNaseH-like"/>
</dbReference>
<proteinExistence type="predicted"/>
<dbReference type="Proteomes" id="UP000709295">
    <property type="component" value="Unassembled WGS sequence"/>
</dbReference>
<evidence type="ECO:0000313" key="2">
    <source>
        <dbReference type="EMBL" id="KAG6957263.1"/>
    </source>
</evidence>
<evidence type="ECO:0000313" key="3">
    <source>
        <dbReference type="Proteomes" id="UP000709295"/>
    </source>
</evidence>
<dbReference type="Pfam" id="PF21056">
    <property type="entry name" value="ZSWIM1-3_RNaseH-like"/>
    <property type="match status" value="1"/>
</dbReference>